<dbReference type="OrthoDB" id="3054497at2759"/>
<feature type="domain" description="Reverse transcriptase Ty1/copia-type" evidence="1">
    <location>
        <begin position="5"/>
        <end position="75"/>
    </location>
</feature>
<dbReference type="EMBL" id="AVOT02008231">
    <property type="protein sequence ID" value="MBW0485567.1"/>
    <property type="molecule type" value="Genomic_DNA"/>
</dbReference>
<evidence type="ECO:0000313" key="3">
    <source>
        <dbReference type="Proteomes" id="UP000765509"/>
    </source>
</evidence>
<gene>
    <name evidence="2" type="ORF">O181_025282</name>
</gene>
<name>A0A9Q3CN75_9BASI</name>
<dbReference type="Proteomes" id="UP000765509">
    <property type="component" value="Unassembled WGS sequence"/>
</dbReference>
<protein>
    <recommendedName>
        <fullName evidence="1">Reverse transcriptase Ty1/copia-type domain-containing protein</fullName>
    </recommendedName>
</protein>
<keyword evidence="3" id="KW-1185">Reference proteome</keyword>
<dbReference type="AlphaFoldDB" id="A0A9Q3CN75"/>
<dbReference type="Pfam" id="PF07727">
    <property type="entry name" value="RVT_2"/>
    <property type="match status" value="1"/>
</dbReference>
<sequence>MERRDVWEVVNKQKGMKTIGHQWVFDMKRQDDASVEKLKARLVARGNRQPPGIDCTETYAPMDSLMLLRLILTTACPRK</sequence>
<evidence type="ECO:0000313" key="2">
    <source>
        <dbReference type="EMBL" id="MBW0485567.1"/>
    </source>
</evidence>
<organism evidence="2 3">
    <name type="scientific">Austropuccinia psidii MF-1</name>
    <dbReference type="NCBI Taxonomy" id="1389203"/>
    <lineage>
        <taxon>Eukaryota</taxon>
        <taxon>Fungi</taxon>
        <taxon>Dikarya</taxon>
        <taxon>Basidiomycota</taxon>
        <taxon>Pucciniomycotina</taxon>
        <taxon>Pucciniomycetes</taxon>
        <taxon>Pucciniales</taxon>
        <taxon>Sphaerophragmiaceae</taxon>
        <taxon>Austropuccinia</taxon>
    </lineage>
</organism>
<reference evidence="2" key="1">
    <citation type="submission" date="2021-03" db="EMBL/GenBank/DDBJ databases">
        <title>Draft genome sequence of rust myrtle Austropuccinia psidii MF-1, a brazilian biotype.</title>
        <authorList>
            <person name="Quecine M.C."/>
            <person name="Pachon D.M.R."/>
            <person name="Bonatelli M.L."/>
            <person name="Correr F.H."/>
            <person name="Franceschini L.M."/>
            <person name="Leite T.F."/>
            <person name="Margarido G.R.A."/>
            <person name="Almeida C.A."/>
            <person name="Ferrarezi J.A."/>
            <person name="Labate C.A."/>
        </authorList>
    </citation>
    <scope>NUCLEOTIDE SEQUENCE</scope>
    <source>
        <strain evidence="2">MF-1</strain>
    </source>
</reference>
<accession>A0A9Q3CN75</accession>
<proteinExistence type="predicted"/>
<evidence type="ECO:0000259" key="1">
    <source>
        <dbReference type="Pfam" id="PF07727"/>
    </source>
</evidence>
<comment type="caution">
    <text evidence="2">The sequence shown here is derived from an EMBL/GenBank/DDBJ whole genome shotgun (WGS) entry which is preliminary data.</text>
</comment>
<dbReference type="InterPro" id="IPR013103">
    <property type="entry name" value="RVT_2"/>
</dbReference>